<dbReference type="InterPro" id="IPR058210">
    <property type="entry name" value="SACS/Nov_dom"/>
</dbReference>
<dbReference type="NCBIfam" id="NF047352">
    <property type="entry name" value="P_loop_sacsin"/>
    <property type="match status" value="1"/>
</dbReference>
<dbReference type="InterPro" id="IPR036890">
    <property type="entry name" value="HATPase_C_sf"/>
</dbReference>
<evidence type="ECO:0000313" key="3">
    <source>
        <dbReference type="Proteomes" id="UP000309668"/>
    </source>
</evidence>
<dbReference type="EMBL" id="VCAO01000002">
    <property type="protein sequence ID" value="TMM48678.1"/>
    <property type="molecule type" value="Genomic_DNA"/>
</dbReference>
<accession>A0A5S3P635</accession>
<evidence type="ECO:0000313" key="2">
    <source>
        <dbReference type="EMBL" id="TMM48678.1"/>
    </source>
</evidence>
<dbReference type="OrthoDB" id="9802640at2"/>
<dbReference type="PANTHER" id="PTHR46919">
    <property type="entry name" value="ZINC FINGER, C3HC4 TYPE (RING FINGER) FAMILY PROTEIN"/>
    <property type="match status" value="1"/>
</dbReference>
<organism evidence="2 3">
    <name type="scientific">Qipengyuania marisflavi</name>
    <dbReference type="NCBI Taxonomy" id="2486356"/>
    <lineage>
        <taxon>Bacteria</taxon>
        <taxon>Pseudomonadati</taxon>
        <taxon>Pseudomonadota</taxon>
        <taxon>Alphaproteobacteria</taxon>
        <taxon>Sphingomonadales</taxon>
        <taxon>Erythrobacteraceae</taxon>
        <taxon>Qipengyuania</taxon>
    </lineage>
</organism>
<dbReference type="PANTHER" id="PTHR46919:SF2">
    <property type="entry name" value="SACSIN"/>
    <property type="match status" value="1"/>
</dbReference>
<gene>
    <name evidence="2" type="ORF">FEV51_04550</name>
</gene>
<dbReference type="GO" id="GO:0005524">
    <property type="term" value="F:ATP binding"/>
    <property type="evidence" value="ECO:0007669"/>
    <property type="project" value="UniProtKB-KW"/>
</dbReference>
<dbReference type="Proteomes" id="UP000309668">
    <property type="component" value="Unassembled WGS sequence"/>
</dbReference>
<reference evidence="2 3" key="1">
    <citation type="submission" date="2019-05" db="EMBL/GenBank/DDBJ databases">
        <title>Erythrobacter marisflavi sp. nov., isolated from isolated from water of an estuary environment.</title>
        <authorList>
            <person name="Yoon J.-H."/>
        </authorList>
    </citation>
    <scope>NUCLEOTIDE SEQUENCE [LARGE SCALE GENOMIC DNA]</scope>
    <source>
        <strain evidence="2 3">KEM-5</strain>
    </source>
</reference>
<dbReference type="Pfam" id="PF25794">
    <property type="entry name" value="SACS"/>
    <property type="match status" value="1"/>
</dbReference>
<comment type="caution">
    <text evidence="2">The sequence shown here is derived from an EMBL/GenBank/DDBJ whole genome shotgun (WGS) entry which is preliminary data.</text>
</comment>
<name>A0A5S3P635_9SPHN</name>
<keyword evidence="2" id="KW-0067">ATP-binding</keyword>
<dbReference type="SUPFAM" id="SSF55874">
    <property type="entry name" value="ATPase domain of HSP90 chaperone/DNA topoisomerase II/histidine kinase"/>
    <property type="match status" value="2"/>
</dbReference>
<protein>
    <submittedName>
        <fullName evidence="2">ATP-binding protein</fullName>
    </submittedName>
</protein>
<feature type="domain" description="Sacsin/Nov" evidence="1">
    <location>
        <begin position="12"/>
        <end position="118"/>
    </location>
</feature>
<sequence>MTALKHSPETTIQQIQTLLQEGYGTGFTIFKELIQNADDGGATRLLLAGHDGFPEAENLLLRVPGLFVANDGNVTRADWEGLQKAAGGSKGGQEAAVGRYGLGQKALYHLCDAYAVFARLDGAAEATSMVLNPYEDIPVAHHAQGWKELSRLDEALLATWAEAAGMSGGLVLRIPLRTESLRPGDDRQMRLTGAHWTAQEAITDIRDGQQLLAALACLRRLESIEITCPGEQPWRAEVRPGFARLAGPGAAAQEQMQESIGGSLVISGMAATVHGAQRNAAGGKADALRHDPEWPKIWTLTGLDRDKATPHGGAIVCRHPVAEGAQARLRVWDAVYLPLGDPARERDKEKVPLVDAALEGKENVELIVHGDFFVSSDRRSLHRGNDIKARWNAELQREAALPCVLNAVASAVAALPDNPARYGLIRALQEAKDWWLANAAAICGERALACVADGTGQRWGIEPAATLRPVPVGEATRPRMLDEAWPGFAEWRKQHGIVLAQGGTLSAAAPTWSDSELAAIIDGMGQAAWSSMKAAKTLSALLEAPANGFVELGELAQQSLGESLRAALIAKSKMAPTVELRKLTRHLRPAGILVLPKSVSAPELLAHLAQNAPLLCLRDEWVAEEIAANRADSDQELPENDAFALLEALEPLGRREGKVRSEAISLLGRVLAKGPHLGSLAQHVRVSALKVIPARRAGDGGDALLAPAEARALVDKGLLFQQGGKINLLDSLAQAVTEPTLWSLRQNVTLKMSPGTTLSSSNTPAHLAAVLGKARAFGSVAARANQFKELKAQMSPQQMRCLLTGQPDLQDEPRVARIADLPSPLKSLADQISADERGLHILDPDIARHIAPDDATKARVEELGIDWLGSRLKRSQIDLTEHQAEALLSAQLPSDTLVPLALHRVQGEGGLHRCSNLLRGRLAEVPQAMRHLVRIVDPYPAQAGQRQRDLIADWTPERQITIALGSERPEDFAADIFAALEKLPNLSDDLAKSLREGKWLRVNGRTVAPGDLRDFLPCVLDAWPAFPLGIAPALIEKLPQDQREILQRLKLVHTRLASYRLLLQNMAQHRSGLVVDLREQRADLCALAKAGRRIDDDLWPLLSSALRAIEDDERWSQLLTGITFPAPDEDAAIDQLNALAELASDRQEGRLSEAARNLWRAGYAAHVEGLRAASEFLPADLLVESEAGTFSRADCLALARTGLEDTACLAAHCGFERPENHAPPRTSATIAGEPLERRIGELFAPFRKFHELHSAVLMVLAMLGRGPELRRVAGQFQGNPNYEDICADIADCSKRRLGAYENIQAQQFTVVPLQEGQALVMSAAGVETLARSGADGTLLYDCTKLAPNHWQLTMSASEPRDLDHATTMLREAVSKLADPITMRMHEQRGALLQLLDSYLASDQATLDNLIEDIQDGLYERVKKLDRSDYLKQALSIYDADHKTGRREGDEASARNRAKENLWQAIKREEAAGELLQAIREKIHRRGYAPERTLFELFQNAVDAAHQNGQQTDMRVEAERDENGTIATLRVIHWGRPINVAGGPRTPQRFERDLDNMLDMDSSEKASEDRGKHGLGFKTCHMLSDETRVASGRLRFAIRGGMIPLNWEKGRDLQLKHNLPDAPATIIEMPIAPGMADAAKRAFDQFARVAEFLPVVASDLGEVVLFDNLDKPSGKALVQSITPTIALVEYGQDKRTLRLDLGAGHQLYLRLLDGMPSNFAKDWSRLWNLAPLDGEDLRTEWLIDGNFEMDQGRRKLHGEAASALKTIQMRGAPLGERLLELFDKWDTIAPAAGLAEQGRDAFFAALIDRMMHDLNDHLAQYLHGASGGELRGLAALIGSRAVVPLASGRLVSANEVDGVYSHTLADPEVRKKVEGWPGAGDAKANHVEENWANRLQRLGFAAPETIDLGTMARRICRSQITAETAAMVGEVFNASERERWFPEERKRVEDALKDVQLRAADGKFVQVHNLWFAQDPRQGQEGETERLRAAFMPPQARLHPDYQARGVDFAQLARSIKGYSTQIEREHLKDAHRDHARCEAALIYLAQNPKAISGLNWLSDADALLAQPAHQELSSQQLGTLLAWLNADAPTPTPPPVREAEDILWDIAEWWETDRTELVEQHDMRTYGELEDLCSAQKLQADDDTAWFTMLSLASFQTLGRITPKQSRNFVLRGVREDWWHELASVEDEALTKYAQRLWVWSEIGADEDFQHWRRCLGDMCLIARNLDAYRQILTALPQMVEQVANPFSLRELLRPSQSQIIARMGIDAAPLARSIGMGANWIVRELARRGFYEPDEAQLVQPFAWSARQRIRNFSEEIGLGTFSPGVDEGRRIHDEVAQLLEAEPPFGIDGDLPLEILNTRTRSVGYPLARQQILSGSWNTESLPRLTIDA</sequence>
<evidence type="ECO:0000259" key="1">
    <source>
        <dbReference type="Pfam" id="PF25794"/>
    </source>
</evidence>
<dbReference type="Gene3D" id="3.30.565.10">
    <property type="entry name" value="Histidine kinase-like ATPase, C-terminal domain"/>
    <property type="match status" value="1"/>
</dbReference>
<keyword evidence="3" id="KW-1185">Reference proteome</keyword>
<proteinExistence type="predicted"/>
<dbReference type="RefSeq" id="WP_138616437.1">
    <property type="nucleotide sequence ID" value="NZ_VCAO01000002.1"/>
</dbReference>
<keyword evidence="2" id="KW-0547">Nucleotide-binding</keyword>